<feature type="compositionally biased region" description="Low complexity" evidence="1">
    <location>
        <begin position="168"/>
        <end position="183"/>
    </location>
</feature>
<keyword evidence="2" id="KW-0472">Membrane</keyword>
<protein>
    <submittedName>
        <fullName evidence="3">Uncharacterized protein</fullName>
    </submittedName>
</protein>
<keyword evidence="2" id="KW-1133">Transmembrane helix</keyword>
<dbReference type="EMBL" id="LXWF01000022">
    <property type="protein sequence ID" value="ORC18828.1"/>
    <property type="molecule type" value="Genomic_DNA"/>
</dbReference>
<comment type="caution">
    <text evidence="3">The sequence shown here is derived from an EMBL/GenBank/DDBJ whole genome shotgun (WGS) entry which is preliminary data.</text>
</comment>
<feature type="compositionally biased region" description="Low complexity" evidence="1">
    <location>
        <begin position="229"/>
        <end position="244"/>
    </location>
</feature>
<feature type="compositionally biased region" description="Low complexity" evidence="1">
    <location>
        <begin position="121"/>
        <end position="132"/>
    </location>
</feature>
<evidence type="ECO:0000313" key="3">
    <source>
        <dbReference type="EMBL" id="ORC18828.1"/>
    </source>
</evidence>
<gene>
    <name evidence="3" type="ORF">A7979_02170</name>
</gene>
<sequence>MDAPTPQGSDSKKTYLDDPTEAFSPLREPVGGSAGSDPDPDATEILAPTAVASASEASQSTEHHQGDCIGSKVFFIGSALLAGGVIVAAATFLLPLNDSAEQPVNGSSSPTEVATAPAEASPESDTSTPTPSFNTKSPTVTERSEETEGAVIPPGTVQYAPTEQSFQTQTTYEEAPAPTETGAVIESPLTVEETAPAPIDPVPSESIAPTDSSPTQEPDSPAETLVPSADAVGDDAAVPATDPTNEAPPAP</sequence>
<keyword evidence="2" id="KW-0812">Transmembrane</keyword>
<evidence type="ECO:0000256" key="2">
    <source>
        <dbReference type="SAM" id="Phobius"/>
    </source>
</evidence>
<feature type="transmembrane region" description="Helical" evidence="2">
    <location>
        <begin position="73"/>
        <end position="94"/>
    </location>
</feature>
<feature type="compositionally biased region" description="Polar residues" evidence="1">
    <location>
        <begin position="99"/>
        <end position="112"/>
    </location>
</feature>
<name>A0A1Y1RQN5_9MICC</name>
<proteinExistence type="predicted"/>
<organism evidence="3 4">
    <name type="scientific">Rothia nasimurium</name>
    <dbReference type="NCBI Taxonomy" id="85336"/>
    <lineage>
        <taxon>Bacteria</taxon>
        <taxon>Bacillati</taxon>
        <taxon>Actinomycetota</taxon>
        <taxon>Actinomycetes</taxon>
        <taxon>Micrococcales</taxon>
        <taxon>Micrococcaceae</taxon>
        <taxon>Rothia</taxon>
    </lineage>
</organism>
<dbReference type="RefSeq" id="WP_083091693.1">
    <property type="nucleotide sequence ID" value="NZ_LXWF01000022.1"/>
</dbReference>
<dbReference type="Proteomes" id="UP000192359">
    <property type="component" value="Unassembled WGS sequence"/>
</dbReference>
<accession>A0A1Y1RQN5</accession>
<feature type="region of interest" description="Disordered" evidence="1">
    <location>
        <begin position="99"/>
        <end position="251"/>
    </location>
</feature>
<feature type="compositionally biased region" description="Polar residues" evidence="1">
    <location>
        <begin position="207"/>
        <end position="218"/>
    </location>
</feature>
<evidence type="ECO:0000256" key="1">
    <source>
        <dbReference type="SAM" id="MobiDB-lite"/>
    </source>
</evidence>
<keyword evidence="4" id="KW-1185">Reference proteome</keyword>
<reference evidence="3 4" key="1">
    <citation type="submission" date="2016-05" db="EMBL/GenBank/DDBJ databases">
        <title>Draft genome sequence of a porcine commensal Rothia nasimurium.</title>
        <authorList>
            <person name="Gaiser R.A."/>
            <person name="Van Baarlen P."/>
            <person name="Wells J.M."/>
        </authorList>
    </citation>
    <scope>NUCLEOTIDE SEQUENCE [LARGE SCALE GENOMIC DNA]</scope>
    <source>
        <strain evidence="3 4">PT-32</strain>
    </source>
</reference>
<dbReference type="AlphaFoldDB" id="A0A1Y1RQN5"/>
<feature type="region of interest" description="Disordered" evidence="1">
    <location>
        <begin position="1"/>
        <end position="65"/>
    </location>
</feature>
<evidence type="ECO:0000313" key="4">
    <source>
        <dbReference type="Proteomes" id="UP000192359"/>
    </source>
</evidence>